<dbReference type="PROSITE" id="PS00721">
    <property type="entry name" value="FTHFS_1"/>
    <property type="match status" value="1"/>
</dbReference>
<dbReference type="HAMAP" id="MF_01543">
    <property type="entry name" value="FTHFS"/>
    <property type="match status" value="1"/>
</dbReference>
<dbReference type="FunFam" id="3.30.1510.10:FF:000001">
    <property type="entry name" value="Formate--tetrahydrofolate ligase"/>
    <property type="match status" value="1"/>
</dbReference>
<comment type="catalytic activity">
    <reaction evidence="6">
        <text>(6S)-5,6,7,8-tetrahydrofolate + formate + ATP = (6R)-10-formyltetrahydrofolate + ADP + phosphate</text>
        <dbReference type="Rhea" id="RHEA:20221"/>
        <dbReference type="ChEBI" id="CHEBI:15740"/>
        <dbReference type="ChEBI" id="CHEBI:30616"/>
        <dbReference type="ChEBI" id="CHEBI:43474"/>
        <dbReference type="ChEBI" id="CHEBI:57453"/>
        <dbReference type="ChEBI" id="CHEBI:195366"/>
        <dbReference type="ChEBI" id="CHEBI:456216"/>
        <dbReference type="EC" id="6.3.4.3"/>
    </reaction>
</comment>
<dbReference type="RefSeq" id="WP_054964475.1">
    <property type="nucleotide sequence ID" value="NZ_LJCQ01000362.1"/>
</dbReference>
<dbReference type="GO" id="GO:0035999">
    <property type="term" value="P:tetrahydrofolate interconversion"/>
    <property type="evidence" value="ECO:0007669"/>
    <property type="project" value="UniProtKB-UniRule"/>
</dbReference>
<sequence>MIEISKIMEKLGVNDYELYGKYIAKLPVDVKKYGEKRGKLILMTAMTPTPAGEGKTTTAIGLGQAMTRLGFNAGIAIREPSLGPCFGVKGGATGGGKSTVEPSDRINLIFTGDFPAIAAAHNLLSAMINNHISHGNGLGIDPKRVVFPRTVDMDDRSLRSIIVGIGDRNNGTMMNDSFVITAASEIMAIVALSKDYNDLKERLGNILIGYTYKNGPVFARDIRAAGAMAALLVDALKPNMAQTAEGTPAIIHTGPFGNIAHGTSSLLGDLIGLKIFDYTVTEAGFGSDLGFEKFMNIFTRESKIIPDSVVIVATLRAMKFHGGAHNIDDENINAIKIGFQNLIRHVNIVKSFGLIPVVAINRHKNDTDEEIKTVKGLLMENNIEYAISDVYLRGGDGGIELARAVIKNIEENSNKKISYTYELNETPREKIERIARKVYGASSVNFSDEAEKDLKIIEKYQFNGFYICMAKTQSSISDNPALLNSPENFDINIRKILIDSGSRFLIPVLGNIMTMPGLPKKPAAENIDIDGNGNIIGLK</sequence>
<feature type="binding site" evidence="6">
    <location>
        <begin position="49"/>
        <end position="56"/>
    </location>
    <ligand>
        <name>ATP</name>
        <dbReference type="ChEBI" id="CHEBI:30616"/>
    </ligand>
</feature>
<dbReference type="PROSITE" id="PS00722">
    <property type="entry name" value="FTHFS_2"/>
    <property type="match status" value="1"/>
</dbReference>
<dbReference type="Pfam" id="PF01268">
    <property type="entry name" value="FTHFS"/>
    <property type="match status" value="1"/>
</dbReference>
<evidence type="ECO:0000256" key="2">
    <source>
        <dbReference type="ARBA" id="ARBA00022563"/>
    </source>
</evidence>
<keyword evidence="4 6" id="KW-0547">Nucleotide-binding</keyword>
<dbReference type="GO" id="GO:0005524">
    <property type="term" value="F:ATP binding"/>
    <property type="evidence" value="ECO:0007669"/>
    <property type="project" value="UniProtKB-UniRule"/>
</dbReference>
<keyword evidence="2 6" id="KW-0554">One-carbon metabolism</keyword>
<dbReference type="GO" id="GO:0004329">
    <property type="term" value="F:formate-tetrahydrofolate ligase activity"/>
    <property type="evidence" value="ECO:0007669"/>
    <property type="project" value="UniProtKB-UniRule"/>
</dbReference>
<name>A0A0P9EQI1_9ARCH</name>
<keyword evidence="3 6" id="KW-0436">Ligase</keyword>
<evidence type="ECO:0000256" key="4">
    <source>
        <dbReference type="ARBA" id="ARBA00022741"/>
    </source>
</evidence>
<dbReference type="NCBIfam" id="NF010030">
    <property type="entry name" value="PRK13505.1"/>
    <property type="match status" value="1"/>
</dbReference>
<evidence type="ECO:0000313" key="7">
    <source>
        <dbReference type="EMBL" id="KPV45865.1"/>
    </source>
</evidence>
<organism evidence="7 8">
    <name type="scientific">Acidiplasma aeolicum</name>
    <dbReference type="NCBI Taxonomy" id="507754"/>
    <lineage>
        <taxon>Archaea</taxon>
        <taxon>Methanobacteriati</taxon>
        <taxon>Thermoplasmatota</taxon>
        <taxon>Thermoplasmata</taxon>
        <taxon>Thermoplasmatales</taxon>
        <taxon>Ferroplasmaceae</taxon>
        <taxon>Acidiplasma</taxon>
    </lineage>
</organism>
<gene>
    <name evidence="6" type="primary">fhs</name>
    <name evidence="7" type="ORF">SE19_08025</name>
</gene>
<dbReference type="EMBL" id="LJCQ01000362">
    <property type="protein sequence ID" value="KPV45865.1"/>
    <property type="molecule type" value="Genomic_DNA"/>
</dbReference>
<dbReference type="EC" id="6.3.4.3" evidence="6"/>
<dbReference type="Gene3D" id="3.10.410.10">
    <property type="entry name" value="Formyltetrahydrofolate synthetase, domain 3"/>
    <property type="match status" value="1"/>
</dbReference>
<evidence type="ECO:0000256" key="5">
    <source>
        <dbReference type="ARBA" id="ARBA00022840"/>
    </source>
</evidence>
<protein>
    <recommendedName>
        <fullName evidence="6">Formate--tetrahydrofolate ligase</fullName>
        <ecNumber evidence="6">6.3.4.3</ecNumber>
    </recommendedName>
    <alternativeName>
        <fullName evidence="6">Formyltetrahydrofolate synthetase</fullName>
        <shortName evidence="6">FHS</shortName>
        <shortName evidence="6">FTHFS</shortName>
    </alternativeName>
</protein>
<dbReference type="Gene3D" id="3.30.1510.10">
    <property type="entry name" value="Domain 2, N(10)-formyltetrahydrofolate synthetase"/>
    <property type="match status" value="1"/>
</dbReference>
<proteinExistence type="inferred from homology"/>
<comment type="pathway">
    <text evidence="1 6">One-carbon metabolism; tetrahydrofolate interconversion.</text>
</comment>
<dbReference type="InterPro" id="IPR000559">
    <property type="entry name" value="Formate_THF_ligase"/>
</dbReference>
<dbReference type="InterPro" id="IPR020628">
    <property type="entry name" value="Formate_THF_ligase_CS"/>
</dbReference>
<keyword evidence="5 6" id="KW-0067">ATP-binding</keyword>
<reference evidence="7 8" key="1">
    <citation type="submission" date="2015-09" db="EMBL/GenBank/DDBJ databases">
        <title>Draft genome sequence of Acidiplasma aeolicum DSM 18409.</title>
        <authorList>
            <person name="Hemp J."/>
        </authorList>
    </citation>
    <scope>NUCLEOTIDE SEQUENCE [LARGE SCALE GENOMIC DNA]</scope>
    <source>
        <strain evidence="7 8">V</strain>
    </source>
</reference>
<dbReference type="Gene3D" id="3.40.50.300">
    <property type="entry name" value="P-loop containing nucleotide triphosphate hydrolases"/>
    <property type="match status" value="1"/>
</dbReference>
<dbReference type="SUPFAM" id="SSF52540">
    <property type="entry name" value="P-loop containing nucleoside triphosphate hydrolases"/>
    <property type="match status" value="1"/>
</dbReference>
<evidence type="ECO:0000313" key="8">
    <source>
        <dbReference type="Proteomes" id="UP000050515"/>
    </source>
</evidence>
<evidence type="ECO:0000256" key="3">
    <source>
        <dbReference type="ARBA" id="ARBA00022598"/>
    </source>
</evidence>
<comment type="caution">
    <text evidence="7">The sequence shown here is derived from an EMBL/GenBank/DDBJ whole genome shotgun (WGS) entry which is preliminary data.</text>
</comment>
<accession>A0A0P9EQI1</accession>
<dbReference type="Proteomes" id="UP000050515">
    <property type="component" value="Unassembled WGS sequence"/>
</dbReference>
<evidence type="ECO:0000256" key="6">
    <source>
        <dbReference type="HAMAP-Rule" id="MF_01543"/>
    </source>
</evidence>
<evidence type="ECO:0000256" key="1">
    <source>
        <dbReference type="ARBA" id="ARBA00004777"/>
    </source>
</evidence>
<dbReference type="UniPathway" id="UPA00193"/>
<dbReference type="InterPro" id="IPR027417">
    <property type="entry name" value="P-loop_NTPase"/>
</dbReference>
<dbReference type="AlphaFoldDB" id="A0A0P9EQI1"/>
<dbReference type="PATRIC" id="fig|507754.4.peg.972"/>
<comment type="similarity">
    <text evidence="6">Belongs to the formate--tetrahydrofolate ligase family.</text>
</comment>